<keyword evidence="6" id="KW-1185">Reference proteome</keyword>
<dbReference type="PANTHER" id="PTHR10963:SF60">
    <property type="entry name" value="GRAM-NEGATIVE BACTERIA-BINDING PROTEIN 1-RELATED"/>
    <property type="match status" value="1"/>
</dbReference>
<feature type="domain" description="GH16" evidence="4">
    <location>
        <begin position="50"/>
        <end position="315"/>
    </location>
</feature>
<dbReference type="Pfam" id="PF00722">
    <property type="entry name" value="Glyco_hydro_16"/>
    <property type="match status" value="1"/>
</dbReference>
<reference evidence="5 6" key="1">
    <citation type="submission" date="2023-07" db="EMBL/GenBank/DDBJ databases">
        <title>Genomic Encyclopedia of Type Strains, Phase IV (KMG-IV): sequencing the most valuable type-strain genomes for metagenomic binning, comparative biology and taxonomic classification.</title>
        <authorList>
            <person name="Goeker M."/>
        </authorList>
    </citation>
    <scope>NUCLEOTIDE SEQUENCE [LARGE SCALE GENOMIC DNA]</scope>
    <source>
        <strain evidence="5 6">DSM 19562</strain>
    </source>
</reference>
<gene>
    <name evidence="5" type="ORF">QO016_004084</name>
</gene>
<dbReference type="CDD" id="cd08023">
    <property type="entry name" value="GH16_laminarinase_like"/>
    <property type="match status" value="1"/>
</dbReference>
<dbReference type="RefSeq" id="WP_238252917.1">
    <property type="nucleotide sequence ID" value="NZ_BPQX01000063.1"/>
</dbReference>
<protein>
    <submittedName>
        <fullName evidence="5">Beta-glucanase (GH16 family)</fullName>
    </submittedName>
</protein>
<dbReference type="EMBL" id="JAUSVV010000013">
    <property type="protein sequence ID" value="MDQ0444571.1"/>
    <property type="molecule type" value="Genomic_DNA"/>
</dbReference>
<feature type="signal peptide" evidence="3">
    <location>
        <begin position="1"/>
        <end position="25"/>
    </location>
</feature>
<evidence type="ECO:0000313" key="6">
    <source>
        <dbReference type="Proteomes" id="UP001236369"/>
    </source>
</evidence>
<evidence type="ECO:0000256" key="1">
    <source>
        <dbReference type="ARBA" id="ARBA00006865"/>
    </source>
</evidence>
<comment type="similarity">
    <text evidence="1">Belongs to the glycosyl hydrolase 16 family.</text>
</comment>
<name>A0ABU0HQG6_9HYPH</name>
<dbReference type="Gene3D" id="2.60.120.200">
    <property type="match status" value="1"/>
</dbReference>
<dbReference type="SUPFAM" id="SSF49899">
    <property type="entry name" value="Concanavalin A-like lectins/glucanases"/>
    <property type="match status" value="1"/>
</dbReference>
<evidence type="ECO:0000259" key="4">
    <source>
        <dbReference type="PROSITE" id="PS51762"/>
    </source>
</evidence>
<dbReference type="PROSITE" id="PS51762">
    <property type="entry name" value="GH16_2"/>
    <property type="match status" value="1"/>
</dbReference>
<sequence>MIIGSLRTLTAALCATSLLCCAAKAASPQGETGPAVARPGPADGSAHVAEATAGKTSPSGFITDSMKLVFDENFDGDSLDLTKWYPGPKPDGGQWGGAHFVTSHETGFTSVYIVKDGMLTLRAHHDPNYKDPENWGRTWYSGEVSTAFPRKPSPTAIRKGYIETRAKFPKNKGSWPAFWMLGNDTEPTKATDPGGIEIDALEFYGDSVGFFSSGAIYWPGKTGNEAEKGQLLWTNTKEDLTADFHVYGVQITDTEVIIYFDRKEVQRLKLPRAKTAGKFFVLLDNAIHTDSGVDVPPSGYADAVFDYVRVWEDPH</sequence>
<dbReference type="Proteomes" id="UP001236369">
    <property type="component" value="Unassembled WGS sequence"/>
</dbReference>
<comment type="caution">
    <text evidence="5">The sequence shown here is derived from an EMBL/GenBank/DDBJ whole genome shotgun (WGS) entry which is preliminary data.</text>
</comment>
<evidence type="ECO:0000256" key="2">
    <source>
        <dbReference type="SAM" id="MobiDB-lite"/>
    </source>
</evidence>
<feature type="region of interest" description="Disordered" evidence="2">
    <location>
        <begin position="28"/>
        <end position="54"/>
    </location>
</feature>
<accession>A0ABU0HQG6</accession>
<evidence type="ECO:0000313" key="5">
    <source>
        <dbReference type="EMBL" id="MDQ0444571.1"/>
    </source>
</evidence>
<dbReference type="PANTHER" id="PTHR10963">
    <property type="entry name" value="GLYCOSYL HYDROLASE-RELATED"/>
    <property type="match status" value="1"/>
</dbReference>
<dbReference type="InterPro" id="IPR000757">
    <property type="entry name" value="Beta-glucanase-like"/>
</dbReference>
<feature type="chain" id="PRO_5046982204" evidence="3">
    <location>
        <begin position="26"/>
        <end position="315"/>
    </location>
</feature>
<organism evidence="5 6">
    <name type="scientific">Methylobacterium persicinum</name>
    <dbReference type="NCBI Taxonomy" id="374426"/>
    <lineage>
        <taxon>Bacteria</taxon>
        <taxon>Pseudomonadati</taxon>
        <taxon>Pseudomonadota</taxon>
        <taxon>Alphaproteobacteria</taxon>
        <taxon>Hyphomicrobiales</taxon>
        <taxon>Methylobacteriaceae</taxon>
        <taxon>Methylobacterium</taxon>
    </lineage>
</organism>
<evidence type="ECO:0000256" key="3">
    <source>
        <dbReference type="SAM" id="SignalP"/>
    </source>
</evidence>
<keyword evidence="3" id="KW-0732">Signal</keyword>
<proteinExistence type="inferred from homology"/>
<dbReference type="InterPro" id="IPR013320">
    <property type="entry name" value="ConA-like_dom_sf"/>
</dbReference>
<dbReference type="InterPro" id="IPR050546">
    <property type="entry name" value="Glycosyl_Hydrlase_16"/>
</dbReference>